<evidence type="ECO:0000313" key="2">
    <source>
        <dbReference type="Proteomes" id="UP001447857"/>
    </source>
</evidence>
<reference evidence="1 2" key="1">
    <citation type="submission" date="2024-02" db="EMBL/GenBank/DDBJ databases">
        <title>complete genome of Flavobacterium ginsenosidimutans Str. YTB16.</title>
        <authorList>
            <person name="Wang Q."/>
        </authorList>
    </citation>
    <scope>NUCLEOTIDE SEQUENCE [LARGE SCALE GENOMIC DNA]</scope>
    <source>
        <strain evidence="1 2">YTB16</strain>
    </source>
</reference>
<name>A0ABZ2QBG3_9FLAO</name>
<dbReference type="Proteomes" id="UP001447857">
    <property type="component" value="Chromosome"/>
</dbReference>
<sequence>MKNKIETAFEKSKAVSILPQIKGFFNLNNPLICGINKSSQCNN</sequence>
<evidence type="ECO:0000313" key="1">
    <source>
        <dbReference type="EMBL" id="WXK51783.1"/>
    </source>
</evidence>
<dbReference type="RefSeq" id="WP_262510498.1">
    <property type="nucleotide sequence ID" value="NZ_CP147988.1"/>
</dbReference>
<organism evidence="1 2">
    <name type="scientific">Flavobacterium ginsenosidimutans</name>
    <dbReference type="NCBI Taxonomy" id="687844"/>
    <lineage>
        <taxon>Bacteria</taxon>
        <taxon>Pseudomonadati</taxon>
        <taxon>Bacteroidota</taxon>
        <taxon>Flavobacteriia</taxon>
        <taxon>Flavobacteriales</taxon>
        <taxon>Flavobacteriaceae</taxon>
        <taxon>Flavobacterium</taxon>
    </lineage>
</organism>
<accession>A0ABZ2QBG3</accession>
<dbReference type="EMBL" id="CP147988">
    <property type="protein sequence ID" value="WXK51783.1"/>
    <property type="molecule type" value="Genomic_DNA"/>
</dbReference>
<proteinExistence type="predicted"/>
<protein>
    <submittedName>
        <fullName evidence="1">Uncharacterized protein</fullName>
    </submittedName>
</protein>
<gene>
    <name evidence="1" type="ORF">V6624_09085</name>
</gene>
<keyword evidence="2" id="KW-1185">Reference proteome</keyword>